<keyword evidence="3 10" id="KW-0808">Transferase</keyword>
<comment type="caution">
    <text evidence="10">The sequence shown here is derived from an EMBL/GenBank/DDBJ whole genome shotgun (WGS) entry which is preliminary data.</text>
</comment>
<dbReference type="Pfam" id="PF13727">
    <property type="entry name" value="CoA_binding_3"/>
    <property type="match status" value="1"/>
</dbReference>
<organism evidence="10 11">
    <name type="scientific">Phaeospirillum tilakii</name>
    <dbReference type="NCBI Taxonomy" id="741673"/>
    <lineage>
        <taxon>Bacteria</taxon>
        <taxon>Pseudomonadati</taxon>
        <taxon>Pseudomonadota</taxon>
        <taxon>Alphaproteobacteria</taxon>
        <taxon>Rhodospirillales</taxon>
        <taxon>Rhodospirillaceae</taxon>
        <taxon>Phaeospirillum</taxon>
    </lineage>
</organism>
<evidence type="ECO:0000313" key="10">
    <source>
        <dbReference type="EMBL" id="MFD2234848.1"/>
    </source>
</evidence>
<keyword evidence="5 8" id="KW-1133">Transmembrane helix</keyword>
<dbReference type="PANTHER" id="PTHR30576:SF0">
    <property type="entry name" value="UNDECAPRENYL-PHOSPHATE N-ACETYLGALACTOSAMINYL 1-PHOSPHATE TRANSFERASE-RELATED"/>
    <property type="match status" value="1"/>
</dbReference>
<proteinExistence type="inferred from homology"/>
<feature type="transmembrane region" description="Helical" evidence="8">
    <location>
        <begin position="269"/>
        <end position="290"/>
    </location>
</feature>
<dbReference type="GO" id="GO:0089702">
    <property type="term" value="F:undecaprenyl-phosphate glucose phosphotransferase activity"/>
    <property type="evidence" value="ECO:0007669"/>
    <property type="project" value="UniProtKB-EC"/>
</dbReference>
<dbReference type="NCBIfam" id="TIGR03023">
    <property type="entry name" value="WcaJ_sugtrans"/>
    <property type="match status" value="1"/>
</dbReference>
<evidence type="ECO:0000256" key="2">
    <source>
        <dbReference type="ARBA" id="ARBA00006464"/>
    </source>
</evidence>
<evidence type="ECO:0000256" key="1">
    <source>
        <dbReference type="ARBA" id="ARBA00004141"/>
    </source>
</evidence>
<dbReference type="Gene3D" id="3.40.50.720">
    <property type="entry name" value="NAD(P)-binding Rossmann-like Domain"/>
    <property type="match status" value="1"/>
</dbReference>
<keyword evidence="4 8" id="KW-0812">Transmembrane</keyword>
<dbReference type="InterPro" id="IPR017473">
    <property type="entry name" value="Undecaprenyl-P_gluc_Ptfrase"/>
</dbReference>
<dbReference type="EC" id="2.7.8.31" evidence="10"/>
<dbReference type="PANTHER" id="PTHR30576">
    <property type="entry name" value="COLANIC BIOSYNTHESIS UDP-GLUCOSE LIPID CARRIER TRANSFERASE"/>
    <property type="match status" value="1"/>
</dbReference>
<accession>A0ABW5CFN8</accession>
<evidence type="ECO:0000256" key="7">
    <source>
        <dbReference type="ARBA" id="ARBA00023169"/>
    </source>
</evidence>
<keyword evidence="11" id="KW-1185">Reference proteome</keyword>
<comment type="subcellular location">
    <subcellularLocation>
        <location evidence="1">Membrane</location>
        <topology evidence="1">Multi-pass membrane protein</topology>
    </subcellularLocation>
</comment>
<dbReference type="Proteomes" id="UP001597296">
    <property type="component" value="Unassembled WGS sequence"/>
</dbReference>
<feature type="domain" description="Bacterial sugar transferase" evidence="9">
    <location>
        <begin position="264"/>
        <end position="451"/>
    </location>
</feature>
<gene>
    <name evidence="10" type="ORF">ACFSNB_13630</name>
</gene>
<feature type="transmembrane region" description="Helical" evidence="8">
    <location>
        <begin position="98"/>
        <end position="119"/>
    </location>
</feature>
<keyword evidence="7" id="KW-0270">Exopolysaccharide synthesis</keyword>
<dbReference type="Pfam" id="PF02397">
    <property type="entry name" value="Bac_transf"/>
    <property type="match status" value="1"/>
</dbReference>
<dbReference type="InterPro" id="IPR017475">
    <property type="entry name" value="EPS_sugar_tfrase"/>
</dbReference>
<evidence type="ECO:0000256" key="5">
    <source>
        <dbReference type="ARBA" id="ARBA00022989"/>
    </source>
</evidence>
<name>A0ABW5CFN8_9PROT</name>
<reference evidence="11" key="1">
    <citation type="journal article" date="2019" name="Int. J. Syst. Evol. Microbiol.">
        <title>The Global Catalogue of Microorganisms (GCM) 10K type strain sequencing project: providing services to taxonomists for standard genome sequencing and annotation.</title>
        <authorList>
            <consortium name="The Broad Institute Genomics Platform"/>
            <consortium name="The Broad Institute Genome Sequencing Center for Infectious Disease"/>
            <person name="Wu L."/>
            <person name="Ma J."/>
        </authorList>
    </citation>
    <scope>NUCLEOTIDE SEQUENCE [LARGE SCALE GENOMIC DNA]</scope>
    <source>
        <strain evidence="11">KCTC 15012</strain>
    </source>
</reference>
<dbReference type="InterPro" id="IPR003362">
    <property type="entry name" value="Bact_transf"/>
</dbReference>
<sequence length="457" mass="50395">MFGLAVGDHLLLAGAYALSYLDAASVGGFDTDLWRGADALFCLGLLYLLMASGGYRVTALAGMPSQITRLLVIGCGLMTFEWLGLVTLDFADHYHWPLHGPLTVVGVGVVGMALTRLLLDRALLRLGEGGRIARTVAIVGGGAQGARLLALLRHQHEPWTRVLGVFDDRRGRCDGQTPPTGTVDDLIELSRRQPVDEILIALPWGAETRLLELLDKLKPIPGNIRLAPDAIGYHFLNGGFDRLDGVPVYNIYGRPMGEWGALAKRVEDLVLGSLALMVAAPVMLACALAVRLDSPGPILFRQQRYGYGNGLIEVFKFRSMYHEARDVNATRLATPDDPRITRVGRFLRRTSLDELPQLFNVLGGSMSLVGPRPHATQAKAAGRLYQEVVSEYGLRHKIKPGITGWAQVNGWRGETNTEEKILRRVECDLYYMEHWSVMLDLEILFRTVFVLAGRNVY</sequence>
<evidence type="ECO:0000256" key="3">
    <source>
        <dbReference type="ARBA" id="ARBA00022679"/>
    </source>
</evidence>
<evidence type="ECO:0000256" key="4">
    <source>
        <dbReference type="ARBA" id="ARBA00022692"/>
    </source>
</evidence>
<evidence type="ECO:0000256" key="8">
    <source>
        <dbReference type="SAM" id="Phobius"/>
    </source>
</evidence>
<evidence type="ECO:0000256" key="6">
    <source>
        <dbReference type="ARBA" id="ARBA00023136"/>
    </source>
</evidence>
<dbReference type="InterPro" id="IPR036291">
    <property type="entry name" value="NAD(P)-bd_dom_sf"/>
</dbReference>
<dbReference type="SUPFAM" id="SSF51735">
    <property type="entry name" value="NAD(P)-binding Rossmann-fold domains"/>
    <property type="match status" value="1"/>
</dbReference>
<comment type="similarity">
    <text evidence="2">Belongs to the bacterial sugar transferase family.</text>
</comment>
<protein>
    <submittedName>
        <fullName evidence="10">Undecaprenyl-phosphate glucose phosphotransferase</fullName>
        <ecNumber evidence="10">2.7.8.31</ecNumber>
    </submittedName>
</protein>
<evidence type="ECO:0000313" key="11">
    <source>
        <dbReference type="Proteomes" id="UP001597296"/>
    </source>
</evidence>
<dbReference type="EMBL" id="JBHUIY010000029">
    <property type="protein sequence ID" value="MFD2234848.1"/>
    <property type="molecule type" value="Genomic_DNA"/>
</dbReference>
<feature type="transmembrane region" description="Helical" evidence="8">
    <location>
        <begin position="67"/>
        <end position="86"/>
    </location>
</feature>
<evidence type="ECO:0000259" key="9">
    <source>
        <dbReference type="Pfam" id="PF02397"/>
    </source>
</evidence>
<keyword evidence="6 8" id="KW-0472">Membrane</keyword>
<feature type="transmembrane region" description="Helical" evidence="8">
    <location>
        <begin position="33"/>
        <end position="55"/>
    </location>
</feature>
<dbReference type="NCBIfam" id="TIGR03025">
    <property type="entry name" value="EPS_sugtrans"/>
    <property type="match status" value="1"/>
</dbReference>
<dbReference type="RefSeq" id="WP_377317473.1">
    <property type="nucleotide sequence ID" value="NZ_JBHUIY010000029.1"/>
</dbReference>